<dbReference type="EMBL" id="LN732835">
    <property type="protein sequence ID" value="CEP16085.1"/>
    <property type="molecule type" value="Genomic_DNA"/>
</dbReference>
<evidence type="ECO:0000259" key="10">
    <source>
        <dbReference type="PROSITE" id="PS50059"/>
    </source>
</evidence>
<dbReference type="Gene3D" id="3.10.50.40">
    <property type="match status" value="1"/>
</dbReference>
<dbReference type="PROSITE" id="PS50059">
    <property type="entry name" value="FKBP_PPIASE"/>
    <property type="match status" value="1"/>
</dbReference>
<evidence type="ECO:0000256" key="1">
    <source>
        <dbReference type="ARBA" id="ARBA00000971"/>
    </source>
</evidence>
<keyword evidence="3" id="KW-0677">Repeat</keyword>
<evidence type="ECO:0000256" key="9">
    <source>
        <dbReference type="SAM" id="Coils"/>
    </source>
</evidence>
<dbReference type="STRING" id="35722.A0A0B7NBZ9"/>
<evidence type="ECO:0000256" key="5">
    <source>
        <dbReference type="ARBA" id="ARBA00023110"/>
    </source>
</evidence>
<evidence type="ECO:0000256" key="6">
    <source>
        <dbReference type="ARBA" id="ARBA00023235"/>
    </source>
</evidence>
<sequence length="201" mass="23049">MKVGERAEITCTSNYGYGDEGRQYIVPPKAKLRFEVDLLGFWESAGSAKERIQAAEKKKEEGNELFKAGATEEALFAYRKAREYIKDLWNCEPEELETCRLMMVALHLNVGACHLKLKNYEFAIEVCKRALDRDSTSVKAYYRLGQAYQETGDFDQGIAFVNMGLQYDTNNAALKSMLKSLEAKKQKYNKDSKQIYTKMCR</sequence>
<feature type="repeat" description="TPR" evidence="8">
    <location>
        <begin position="104"/>
        <end position="137"/>
    </location>
</feature>
<dbReference type="InterPro" id="IPR001179">
    <property type="entry name" value="PPIase_FKBP_dom"/>
</dbReference>
<dbReference type="Gene3D" id="1.25.40.10">
    <property type="entry name" value="Tetratricopeptide repeat domain"/>
    <property type="match status" value="1"/>
</dbReference>
<dbReference type="AlphaFoldDB" id="A0A0B7NBZ9"/>
<dbReference type="PROSITE" id="PS50005">
    <property type="entry name" value="TPR"/>
    <property type="match status" value="2"/>
</dbReference>
<dbReference type="GO" id="GO:0003755">
    <property type="term" value="F:peptidyl-prolyl cis-trans isomerase activity"/>
    <property type="evidence" value="ECO:0007669"/>
    <property type="project" value="UniProtKB-KW"/>
</dbReference>
<comment type="catalytic activity">
    <reaction evidence="1 7">
        <text>[protein]-peptidylproline (omega=180) = [protein]-peptidylproline (omega=0)</text>
        <dbReference type="Rhea" id="RHEA:16237"/>
        <dbReference type="Rhea" id="RHEA-COMP:10747"/>
        <dbReference type="Rhea" id="RHEA-COMP:10748"/>
        <dbReference type="ChEBI" id="CHEBI:83833"/>
        <dbReference type="ChEBI" id="CHEBI:83834"/>
        <dbReference type="EC" id="5.2.1.8"/>
    </reaction>
</comment>
<dbReference type="PANTHER" id="PTHR46512:SF9">
    <property type="entry name" value="PEPTIDYLPROLYL ISOMERASE"/>
    <property type="match status" value="1"/>
</dbReference>
<dbReference type="InterPro" id="IPR046357">
    <property type="entry name" value="PPIase_dom_sf"/>
</dbReference>
<feature type="coiled-coil region" evidence="9">
    <location>
        <begin position="171"/>
        <end position="198"/>
    </location>
</feature>
<dbReference type="SUPFAM" id="SSF54534">
    <property type="entry name" value="FKBP-like"/>
    <property type="match status" value="1"/>
</dbReference>
<evidence type="ECO:0000313" key="11">
    <source>
        <dbReference type="EMBL" id="CEP16085.1"/>
    </source>
</evidence>
<dbReference type="Pfam" id="PF00254">
    <property type="entry name" value="FKBP_C"/>
    <property type="match status" value="1"/>
</dbReference>
<keyword evidence="4 8" id="KW-0802">TPR repeat</keyword>
<dbReference type="PANTHER" id="PTHR46512">
    <property type="entry name" value="PEPTIDYLPROLYL ISOMERASE"/>
    <property type="match status" value="1"/>
</dbReference>
<dbReference type="EC" id="5.2.1.8" evidence="2 7"/>
<organism evidence="11 12">
    <name type="scientific">Parasitella parasitica</name>
    <dbReference type="NCBI Taxonomy" id="35722"/>
    <lineage>
        <taxon>Eukaryota</taxon>
        <taxon>Fungi</taxon>
        <taxon>Fungi incertae sedis</taxon>
        <taxon>Mucoromycota</taxon>
        <taxon>Mucoromycotina</taxon>
        <taxon>Mucoromycetes</taxon>
        <taxon>Mucorales</taxon>
        <taxon>Mucorineae</taxon>
        <taxon>Mucoraceae</taxon>
        <taxon>Parasitella</taxon>
    </lineage>
</organism>
<feature type="domain" description="PPIase FKBP-type" evidence="10">
    <location>
        <begin position="1"/>
        <end position="42"/>
    </location>
</feature>
<feature type="repeat" description="TPR" evidence="8">
    <location>
        <begin position="138"/>
        <end position="171"/>
    </location>
</feature>
<evidence type="ECO:0000256" key="4">
    <source>
        <dbReference type="ARBA" id="ARBA00022803"/>
    </source>
</evidence>
<keyword evidence="6 7" id="KW-0413">Isomerase</keyword>
<dbReference type="InterPro" id="IPR050754">
    <property type="entry name" value="FKBP4/5/8-like"/>
</dbReference>
<dbReference type="Proteomes" id="UP000054107">
    <property type="component" value="Unassembled WGS sequence"/>
</dbReference>
<gene>
    <name evidence="11" type="primary">PARPA_10340.1 scaffold 40090</name>
</gene>
<protein>
    <recommendedName>
        <fullName evidence="2 7">peptidylprolyl isomerase</fullName>
        <ecNumber evidence="2 7">5.2.1.8</ecNumber>
    </recommendedName>
</protein>
<evidence type="ECO:0000256" key="8">
    <source>
        <dbReference type="PROSITE-ProRule" id="PRU00339"/>
    </source>
</evidence>
<reference evidence="11 12" key="1">
    <citation type="submission" date="2014-09" db="EMBL/GenBank/DDBJ databases">
        <authorList>
            <person name="Ellenberger Sabrina"/>
        </authorList>
    </citation>
    <scope>NUCLEOTIDE SEQUENCE [LARGE SCALE GENOMIC DNA]</scope>
    <source>
        <strain evidence="11 12">CBS 412.66</strain>
    </source>
</reference>
<dbReference type="OrthoDB" id="1902587at2759"/>
<evidence type="ECO:0000256" key="2">
    <source>
        <dbReference type="ARBA" id="ARBA00013194"/>
    </source>
</evidence>
<evidence type="ECO:0000256" key="7">
    <source>
        <dbReference type="PROSITE-ProRule" id="PRU00277"/>
    </source>
</evidence>
<keyword evidence="12" id="KW-1185">Reference proteome</keyword>
<keyword evidence="9" id="KW-0175">Coiled coil</keyword>
<evidence type="ECO:0000256" key="3">
    <source>
        <dbReference type="ARBA" id="ARBA00022737"/>
    </source>
</evidence>
<dbReference type="InterPro" id="IPR019734">
    <property type="entry name" value="TPR_rpt"/>
</dbReference>
<name>A0A0B7NBZ9_9FUNG</name>
<proteinExistence type="predicted"/>
<dbReference type="InterPro" id="IPR011990">
    <property type="entry name" value="TPR-like_helical_dom_sf"/>
</dbReference>
<accession>A0A0B7NBZ9</accession>
<dbReference type="SUPFAM" id="SSF48452">
    <property type="entry name" value="TPR-like"/>
    <property type="match status" value="1"/>
</dbReference>
<dbReference type="SMART" id="SM00028">
    <property type="entry name" value="TPR"/>
    <property type="match status" value="3"/>
</dbReference>
<keyword evidence="5 7" id="KW-0697">Rotamase</keyword>
<evidence type="ECO:0000313" key="12">
    <source>
        <dbReference type="Proteomes" id="UP000054107"/>
    </source>
</evidence>
<dbReference type="Pfam" id="PF14559">
    <property type="entry name" value="TPR_19"/>
    <property type="match status" value="1"/>
</dbReference>